<dbReference type="NCBIfam" id="TIGR01891">
    <property type="entry name" value="amidohydrolases"/>
    <property type="match status" value="1"/>
</dbReference>
<dbReference type="GO" id="GO:0016787">
    <property type="term" value="F:hydrolase activity"/>
    <property type="evidence" value="ECO:0007669"/>
    <property type="project" value="UniProtKB-KW"/>
</dbReference>
<proteinExistence type="predicted"/>
<keyword evidence="1" id="KW-0479">Metal-binding</keyword>
<accession>A0A839QT50</accession>
<dbReference type="InterPro" id="IPR011650">
    <property type="entry name" value="Peptidase_M20_dimer"/>
</dbReference>
<dbReference type="PIRSF" id="PIRSF005962">
    <property type="entry name" value="Pept_M20D_amidohydro"/>
    <property type="match status" value="1"/>
</dbReference>
<comment type="cofactor">
    <cofactor evidence="1">
        <name>Mn(2+)</name>
        <dbReference type="ChEBI" id="CHEBI:29035"/>
    </cofactor>
    <text evidence="1">The Mn(2+) ion enhances activity.</text>
</comment>
<gene>
    <name evidence="4" type="ORF">FHX50_000178</name>
</gene>
<dbReference type="Proteomes" id="UP000568050">
    <property type="component" value="Unassembled WGS sequence"/>
</dbReference>
<organism evidence="4 5">
    <name type="scientific">Helcobacillus massiliensis</name>
    <dbReference type="NCBI Taxonomy" id="521392"/>
    <lineage>
        <taxon>Bacteria</taxon>
        <taxon>Bacillati</taxon>
        <taxon>Actinomycetota</taxon>
        <taxon>Actinomycetes</taxon>
        <taxon>Micrococcales</taxon>
        <taxon>Dermabacteraceae</taxon>
        <taxon>Helcobacillus</taxon>
    </lineage>
</organism>
<dbReference type="AlphaFoldDB" id="A0A839QT50"/>
<dbReference type="InterPro" id="IPR002933">
    <property type="entry name" value="Peptidase_M20"/>
</dbReference>
<dbReference type="InterPro" id="IPR017439">
    <property type="entry name" value="Amidohydrolase"/>
</dbReference>
<dbReference type="Pfam" id="PF01546">
    <property type="entry name" value="Peptidase_M20"/>
    <property type="match status" value="1"/>
</dbReference>
<evidence type="ECO:0000256" key="2">
    <source>
        <dbReference type="SAM" id="MobiDB-lite"/>
    </source>
</evidence>
<protein>
    <submittedName>
        <fullName evidence="4">Amidohydrolase</fullName>
        <ecNumber evidence="4">3.5.1.-</ecNumber>
    </submittedName>
</protein>
<dbReference type="Gene3D" id="3.40.630.10">
    <property type="entry name" value="Zn peptidases"/>
    <property type="match status" value="1"/>
</dbReference>
<evidence type="ECO:0000256" key="1">
    <source>
        <dbReference type="PIRSR" id="PIRSR005962-1"/>
    </source>
</evidence>
<dbReference type="EC" id="3.5.1.-" evidence="4"/>
<name>A0A839QT50_9MICO</name>
<evidence type="ECO:0000259" key="3">
    <source>
        <dbReference type="Pfam" id="PF07687"/>
    </source>
</evidence>
<keyword evidence="1" id="KW-0464">Manganese</keyword>
<feature type="binding site" evidence="1">
    <location>
        <position position="132"/>
    </location>
    <ligand>
        <name>Mn(2+)</name>
        <dbReference type="ChEBI" id="CHEBI:29035"/>
        <label>2</label>
    </ligand>
</feature>
<feature type="domain" description="Peptidase M20 dimerisation" evidence="3">
    <location>
        <begin position="220"/>
        <end position="308"/>
    </location>
</feature>
<keyword evidence="5" id="KW-1185">Reference proteome</keyword>
<dbReference type="PANTHER" id="PTHR11014">
    <property type="entry name" value="PEPTIDASE M20 FAMILY MEMBER"/>
    <property type="match status" value="1"/>
</dbReference>
<evidence type="ECO:0000313" key="4">
    <source>
        <dbReference type="EMBL" id="MBB3021930.1"/>
    </source>
</evidence>
<feature type="binding site" evidence="1">
    <location>
        <position position="168"/>
    </location>
    <ligand>
        <name>Mn(2+)</name>
        <dbReference type="ChEBI" id="CHEBI:29035"/>
        <label>2</label>
    </ligand>
</feature>
<dbReference type="PANTHER" id="PTHR11014:SF63">
    <property type="entry name" value="METALLOPEPTIDASE, PUTATIVE (AFU_ORTHOLOGUE AFUA_6G09600)-RELATED"/>
    <property type="match status" value="1"/>
</dbReference>
<dbReference type="SUPFAM" id="SSF53187">
    <property type="entry name" value="Zn-dependent exopeptidases"/>
    <property type="match status" value="1"/>
</dbReference>
<reference evidence="4 5" key="1">
    <citation type="submission" date="2020-08" db="EMBL/GenBank/DDBJ databases">
        <title>Sequencing the genomes of 1000 actinobacteria strains.</title>
        <authorList>
            <person name="Klenk H.-P."/>
        </authorList>
    </citation>
    <scope>NUCLEOTIDE SEQUENCE [LARGE SCALE GENOMIC DNA]</scope>
    <source>
        <strain evidence="4 5">DSM 23040</strain>
    </source>
</reference>
<sequence length="421" mass="45281">MTPSPTPENEQNRTAGPEAARHQAVVGEGGIIDRIIDSRIDDLIAVRRRLHADPELSHQEFRTTALIAAELRDLGLEPSLTKQTGLFCDIRGTDDSLRPVALRADMDALGIPDLKKVEYRSRNDGVSHACGHDVHMTCVLGAAMALRAVQAAGRLKRTVRLVFQPSEESPTPPGALQMVKQGVVDGIDSIYALHCDPSFDVGRIGMRTGPITSAADPISIELRGAGGHTSRPHNTQDLICAMGLVATQLPAMLTRRLDPRSGVNLTWGSIHAGSTFNAIPSSGQMQGTLRCLDRDAWDSASTLLEELLVMLVRPLGVEASVHHTRGIPPVTNDARCVRLMERTAAGQFGPESVEAAPQSLGGEDFAWYLGKVPGALGRLGTRTPGGRTYDLHMGDLVIDERAIRCGAGFLAALCVQRDQKR</sequence>
<feature type="binding site" evidence="1">
    <location>
        <position position="130"/>
    </location>
    <ligand>
        <name>Mn(2+)</name>
        <dbReference type="ChEBI" id="CHEBI:29035"/>
        <label>2</label>
    </ligand>
</feature>
<dbReference type="Pfam" id="PF07687">
    <property type="entry name" value="M20_dimer"/>
    <property type="match status" value="1"/>
</dbReference>
<comment type="caution">
    <text evidence="4">The sequence shown here is derived from an EMBL/GenBank/DDBJ whole genome shotgun (WGS) entry which is preliminary data.</text>
</comment>
<dbReference type="RefSeq" id="WP_239376013.1">
    <property type="nucleotide sequence ID" value="NZ_CBCSFZ010000003.1"/>
</dbReference>
<feature type="region of interest" description="Disordered" evidence="2">
    <location>
        <begin position="1"/>
        <end position="20"/>
    </location>
</feature>
<keyword evidence="4" id="KW-0378">Hydrolase</keyword>
<dbReference type="GO" id="GO:0046872">
    <property type="term" value="F:metal ion binding"/>
    <property type="evidence" value="ECO:0007669"/>
    <property type="project" value="UniProtKB-KW"/>
</dbReference>
<dbReference type="SUPFAM" id="SSF55031">
    <property type="entry name" value="Bacterial exopeptidase dimerisation domain"/>
    <property type="match status" value="1"/>
</dbReference>
<dbReference type="EMBL" id="JACHWP010000001">
    <property type="protein sequence ID" value="MBB3021930.1"/>
    <property type="molecule type" value="Genomic_DNA"/>
</dbReference>
<dbReference type="Gene3D" id="3.30.70.360">
    <property type="match status" value="1"/>
</dbReference>
<dbReference type="InterPro" id="IPR036264">
    <property type="entry name" value="Bact_exopeptidase_dim_dom"/>
</dbReference>
<feature type="binding site" evidence="1">
    <location>
        <position position="194"/>
    </location>
    <ligand>
        <name>Mn(2+)</name>
        <dbReference type="ChEBI" id="CHEBI:29035"/>
        <label>2</label>
    </ligand>
</feature>
<feature type="binding site" evidence="1">
    <location>
        <position position="392"/>
    </location>
    <ligand>
        <name>Mn(2+)</name>
        <dbReference type="ChEBI" id="CHEBI:29035"/>
        <label>2</label>
    </ligand>
</feature>
<evidence type="ECO:0000313" key="5">
    <source>
        <dbReference type="Proteomes" id="UP000568050"/>
    </source>
</evidence>